<feature type="domain" description="G" evidence="1">
    <location>
        <begin position="26"/>
        <end position="119"/>
    </location>
</feature>
<dbReference type="InterPro" id="IPR027417">
    <property type="entry name" value="P-loop_NTPase"/>
</dbReference>
<keyword evidence="3" id="KW-1185">Reference proteome</keyword>
<accession>A0A409YW18</accession>
<dbReference type="GO" id="GO:0005525">
    <property type="term" value="F:GTP binding"/>
    <property type="evidence" value="ECO:0007669"/>
    <property type="project" value="InterPro"/>
</dbReference>
<gene>
    <name evidence="2" type="ORF">CVT24_010168</name>
</gene>
<sequence length="402" mass="45082">MRFKNVQTGDISIERWSGKLPQQSFRILLLGVTGSGKSSFIEALAGSGQQLGISGGTLESVTQDIEAFRINNLLGKWGDGDEWPIYLVDSPGFSDSKLSELEIVNKIEEWRKINRAIHYVFYFCRITDTRMPGTVRRLMKLVKSLDVNPSNLTVITSMWNTICRAEAMKRAEDNFAHLRNVTWKDEIKEGANIVKFQKTQPSAVAIVSGIKWAFISTGTFNVSNNPLLPPLVFAELLDRIQNAQLERQTLLDDRIQLLVNPNDDLESIFVASLRDVDERIVSYINQLIAFGAPPAGFDINPRSVQYQNLLHATSACQRFINAAKGALKNLPSSSDYSTRRGELKATIQSAKQELEQAYFALRDFGSPPAGLGSSSIPLHVTNQITLEALYQRHRLQLRLKRQ</sequence>
<dbReference type="Gene3D" id="3.40.50.300">
    <property type="entry name" value="P-loop containing nucleotide triphosphate hydrolases"/>
    <property type="match status" value="1"/>
</dbReference>
<dbReference type="Proteomes" id="UP000284842">
    <property type="component" value="Unassembled WGS sequence"/>
</dbReference>
<dbReference type="AlphaFoldDB" id="A0A409YW18"/>
<name>A0A409YW18_9AGAR</name>
<evidence type="ECO:0000313" key="3">
    <source>
        <dbReference type="Proteomes" id="UP000284842"/>
    </source>
</evidence>
<dbReference type="OrthoDB" id="3247308at2759"/>
<evidence type="ECO:0000313" key="2">
    <source>
        <dbReference type="EMBL" id="PPR07225.1"/>
    </source>
</evidence>
<comment type="caution">
    <text evidence="2">The sequence shown here is derived from an EMBL/GenBank/DDBJ whole genome shotgun (WGS) entry which is preliminary data.</text>
</comment>
<evidence type="ECO:0000259" key="1">
    <source>
        <dbReference type="Pfam" id="PF01926"/>
    </source>
</evidence>
<dbReference type="EMBL" id="NHTK01000492">
    <property type="protein sequence ID" value="PPR07225.1"/>
    <property type="molecule type" value="Genomic_DNA"/>
</dbReference>
<dbReference type="STRING" id="181874.A0A409YW18"/>
<protein>
    <recommendedName>
        <fullName evidence="1">G domain-containing protein</fullName>
    </recommendedName>
</protein>
<reference evidence="2 3" key="1">
    <citation type="journal article" date="2018" name="Evol. Lett.">
        <title>Horizontal gene cluster transfer increased hallucinogenic mushroom diversity.</title>
        <authorList>
            <person name="Reynolds H.T."/>
            <person name="Vijayakumar V."/>
            <person name="Gluck-Thaler E."/>
            <person name="Korotkin H.B."/>
            <person name="Matheny P.B."/>
            <person name="Slot J.C."/>
        </authorList>
    </citation>
    <scope>NUCLEOTIDE SEQUENCE [LARGE SCALE GENOMIC DNA]</scope>
    <source>
        <strain evidence="2 3">2629</strain>
    </source>
</reference>
<dbReference type="Pfam" id="PF01926">
    <property type="entry name" value="MMR_HSR1"/>
    <property type="match status" value="1"/>
</dbReference>
<dbReference type="InParanoid" id="A0A409YW18"/>
<dbReference type="SUPFAM" id="SSF52540">
    <property type="entry name" value="P-loop containing nucleoside triphosphate hydrolases"/>
    <property type="match status" value="1"/>
</dbReference>
<proteinExistence type="predicted"/>
<dbReference type="InterPro" id="IPR006073">
    <property type="entry name" value="GTP-bd"/>
</dbReference>
<organism evidence="2 3">
    <name type="scientific">Panaeolus cyanescens</name>
    <dbReference type="NCBI Taxonomy" id="181874"/>
    <lineage>
        <taxon>Eukaryota</taxon>
        <taxon>Fungi</taxon>
        <taxon>Dikarya</taxon>
        <taxon>Basidiomycota</taxon>
        <taxon>Agaricomycotina</taxon>
        <taxon>Agaricomycetes</taxon>
        <taxon>Agaricomycetidae</taxon>
        <taxon>Agaricales</taxon>
        <taxon>Agaricineae</taxon>
        <taxon>Galeropsidaceae</taxon>
        <taxon>Panaeolus</taxon>
    </lineage>
</organism>